<gene>
    <name evidence="1" type="ORF">QSP1433_LOCUS7197</name>
</gene>
<organism evidence="1">
    <name type="scientific">Mucochytrium quahogii</name>
    <dbReference type="NCBI Taxonomy" id="96639"/>
    <lineage>
        <taxon>Eukaryota</taxon>
        <taxon>Sar</taxon>
        <taxon>Stramenopiles</taxon>
        <taxon>Bigyra</taxon>
        <taxon>Labyrinthulomycetes</taxon>
        <taxon>Thraustochytrida</taxon>
        <taxon>Thraustochytriidae</taxon>
        <taxon>Mucochytrium</taxon>
    </lineage>
</organism>
<name>A0A7S2RV15_9STRA</name>
<dbReference type="Pfam" id="PF08737">
    <property type="entry name" value="Rgp1"/>
    <property type="match status" value="2"/>
</dbReference>
<dbReference type="InterPro" id="IPR014848">
    <property type="entry name" value="Rgp1"/>
</dbReference>
<dbReference type="AlphaFoldDB" id="A0A7S2RV15"/>
<sequence>MSGVQIDAIVSKRSYFAGDVVKCRIYINFPESLRGKVLLEWATVQLHGHVAFDPHLVSPHDAAEVAEEAAAGFDPAARARRLRHAQESSILHRAEDSMQVLRKTGSAIQVGKANLGEMGRNSSFTEVNLTSLEGYEDIQGFLAQSDLYLNQSMPDVTLLAGKYGNCLFASPTEVVTCAFEGKPGRELVFAYEARLPDSIPPSYKGSAARYFYVLSIGAKLGHRKSANILHVPIRVCSSIGIGGGEFDSSNGTNGSRLRSFSSFILEDHDFGVQSWILGERSFRKRGTGQRTENFMAAASNIPLSVNPEDQTFRVVDNDCTGQMLKERSNSLLGGLGLGVGGEEDTAYVKRWHNKAGRRNTTRHQEQIFKIGSESKHMAHLHMYKDEVCPGEQLLLAFDLSNALTQCYQITVALEVQEMSKCPPPLQVAFDPLTSFDEKNVKNNSHESAHAFGVGPWTRILVSKSVQVAFNLTRHILLNIPVDATPDFETDLIFVQSFLRFEFVTAKEPSEKTSFPITNSDTQTSPWRIPLRILPPDPGPLRKDHDGGILLLSSSTQSGMLHARKVL</sequence>
<reference evidence="1" key="1">
    <citation type="submission" date="2021-01" db="EMBL/GenBank/DDBJ databases">
        <authorList>
            <person name="Corre E."/>
            <person name="Pelletier E."/>
            <person name="Niang G."/>
            <person name="Scheremetjew M."/>
            <person name="Finn R."/>
            <person name="Kale V."/>
            <person name="Holt S."/>
            <person name="Cochrane G."/>
            <person name="Meng A."/>
            <person name="Brown T."/>
            <person name="Cohen L."/>
        </authorList>
    </citation>
    <scope>NUCLEOTIDE SEQUENCE</scope>
    <source>
        <strain evidence="1">NY070348D</strain>
    </source>
</reference>
<protein>
    <submittedName>
        <fullName evidence="1">Uncharacterized protein</fullName>
    </submittedName>
</protein>
<proteinExistence type="predicted"/>
<dbReference type="EMBL" id="HBHK01011500">
    <property type="protein sequence ID" value="CAD9681220.1"/>
    <property type="molecule type" value="Transcribed_RNA"/>
</dbReference>
<evidence type="ECO:0000313" key="1">
    <source>
        <dbReference type="EMBL" id="CAD9681220.1"/>
    </source>
</evidence>
<accession>A0A7S2RV15</accession>
<dbReference type="PANTHER" id="PTHR12507">
    <property type="entry name" value="REDUCED GROWTH PHENOTYPE 1 RGP1, YEAST -RELATED"/>
    <property type="match status" value="1"/>
</dbReference>